<comment type="caution">
    <text evidence="1">The sequence shown here is derived from an EMBL/GenBank/DDBJ whole genome shotgun (WGS) entry which is preliminary data.</text>
</comment>
<proteinExistence type="predicted"/>
<evidence type="ECO:0000313" key="2">
    <source>
        <dbReference type="Proteomes" id="UP000276133"/>
    </source>
</evidence>
<organism evidence="1 2">
    <name type="scientific">Brachionus plicatilis</name>
    <name type="common">Marine rotifer</name>
    <name type="synonym">Brachionus muelleri</name>
    <dbReference type="NCBI Taxonomy" id="10195"/>
    <lineage>
        <taxon>Eukaryota</taxon>
        <taxon>Metazoa</taxon>
        <taxon>Spiralia</taxon>
        <taxon>Gnathifera</taxon>
        <taxon>Rotifera</taxon>
        <taxon>Eurotatoria</taxon>
        <taxon>Monogononta</taxon>
        <taxon>Pseudotrocha</taxon>
        <taxon>Ploima</taxon>
        <taxon>Brachionidae</taxon>
        <taxon>Brachionus</taxon>
    </lineage>
</organism>
<evidence type="ECO:0000313" key="1">
    <source>
        <dbReference type="EMBL" id="RNA34888.1"/>
    </source>
</evidence>
<reference evidence="1 2" key="1">
    <citation type="journal article" date="2018" name="Sci. Rep.">
        <title>Genomic signatures of local adaptation to the degree of environmental predictability in rotifers.</title>
        <authorList>
            <person name="Franch-Gras L."/>
            <person name="Hahn C."/>
            <person name="Garcia-Roger E.M."/>
            <person name="Carmona M.J."/>
            <person name="Serra M."/>
            <person name="Gomez A."/>
        </authorList>
    </citation>
    <scope>NUCLEOTIDE SEQUENCE [LARGE SCALE GENOMIC DNA]</scope>
    <source>
        <strain evidence="1">HYR1</strain>
    </source>
</reference>
<keyword evidence="2" id="KW-1185">Reference proteome</keyword>
<dbReference type="Proteomes" id="UP000276133">
    <property type="component" value="Unassembled WGS sequence"/>
</dbReference>
<accession>A0A3M7SH37</accession>
<sequence>MIHSKREKNFNSDLDTDYNSKWRIKFNLINHAQTALDQVDSFRSDLDFNTHAIENFKKVQQSYFGFSYFMKNIGESSPDLKSFIY</sequence>
<gene>
    <name evidence="1" type="ORF">BpHYR1_024644</name>
</gene>
<protein>
    <submittedName>
        <fullName evidence="1">Uncharacterized protein</fullName>
    </submittedName>
</protein>
<name>A0A3M7SH37_BRAPC</name>
<dbReference type="AlphaFoldDB" id="A0A3M7SH37"/>
<dbReference type="EMBL" id="REGN01001402">
    <property type="protein sequence ID" value="RNA34888.1"/>
    <property type="molecule type" value="Genomic_DNA"/>
</dbReference>